<dbReference type="InterPro" id="IPR036890">
    <property type="entry name" value="HATPase_C_sf"/>
</dbReference>
<name>A0A563TY35_9SPHI</name>
<evidence type="ECO:0000313" key="9">
    <source>
        <dbReference type="Proteomes" id="UP000318010"/>
    </source>
</evidence>
<keyword evidence="5" id="KW-0418">Kinase</keyword>
<evidence type="ECO:0000313" key="8">
    <source>
        <dbReference type="EMBL" id="TWR24264.1"/>
    </source>
</evidence>
<dbReference type="InterPro" id="IPR035965">
    <property type="entry name" value="PAS-like_dom_sf"/>
</dbReference>
<dbReference type="OrthoDB" id="1522284at2"/>
<dbReference type="PROSITE" id="PS50109">
    <property type="entry name" value="HIS_KIN"/>
    <property type="match status" value="1"/>
</dbReference>
<accession>A0A563TY35</accession>
<comment type="caution">
    <text evidence="8">The sequence shown here is derived from an EMBL/GenBank/DDBJ whole genome shotgun (WGS) entry which is preliminary data.</text>
</comment>
<gene>
    <name evidence="8" type="ORF">FPZ42_17425</name>
</gene>
<dbReference type="Gene3D" id="1.10.287.130">
    <property type="match status" value="1"/>
</dbReference>
<dbReference type="InterPro" id="IPR013655">
    <property type="entry name" value="PAS_fold_3"/>
</dbReference>
<keyword evidence="4" id="KW-0808">Transferase</keyword>
<dbReference type="InterPro" id="IPR052162">
    <property type="entry name" value="Sensor_kinase/Photoreceptor"/>
</dbReference>
<dbReference type="InterPro" id="IPR036097">
    <property type="entry name" value="HisK_dim/P_sf"/>
</dbReference>
<dbReference type="SUPFAM" id="SSF55874">
    <property type="entry name" value="ATPase domain of HSP90 chaperone/DNA topoisomerase II/histidine kinase"/>
    <property type="match status" value="1"/>
</dbReference>
<dbReference type="SMART" id="SM00387">
    <property type="entry name" value="HATPase_c"/>
    <property type="match status" value="1"/>
</dbReference>
<evidence type="ECO:0000256" key="5">
    <source>
        <dbReference type="ARBA" id="ARBA00022777"/>
    </source>
</evidence>
<dbReference type="CDD" id="cd00082">
    <property type="entry name" value="HisKA"/>
    <property type="match status" value="1"/>
</dbReference>
<evidence type="ECO:0000259" key="6">
    <source>
        <dbReference type="PROSITE" id="PS50109"/>
    </source>
</evidence>
<dbReference type="Gene3D" id="3.30.450.20">
    <property type="entry name" value="PAS domain"/>
    <property type="match status" value="1"/>
</dbReference>
<dbReference type="EMBL" id="VOEI01000007">
    <property type="protein sequence ID" value="TWR24264.1"/>
    <property type="molecule type" value="Genomic_DNA"/>
</dbReference>
<evidence type="ECO:0000256" key="3">
    <source>
        <dbReference type="ARBA" id="ARBA00022553"/>
    </source>
</evidence>
<dbReference type="Proteomes" id="UP000318010">
    <property type="component" value="Unassembled WGS sequence"/>
</dbReference>
<evidence type="ECO:0000259" key="7">
    <source>
        <dbReference type="PROSITE" id="PS50112"/>
    </source>
</evidence>
<dbReference type="PANTHER" id="PTHR43304:SF1">
    <property type="entry name" value="PAC DOMAIN-CONTAINING PROTEIN"/>
    <property type="match status" value="1"/>
</dbReference>
<reference evidence="8 9" key="1">
    <citation type="submission" date="2019-07" db="EMBL/GenBank/DDBJ databases">
        <authorList>
            <person name="Kim J."/>
        </authorList>
    </citation>
    <scope>NUCLEOTIDE SEQUENCE [LARGE SCALE GENOMIC DNA]</scope>
    <source>
        <strain evidence="8 9">MJ1a</strain>
    </source>
</reference>
<evidence type="ECO:0000256" key="1">
    <source>
        <dbReference type="ARBA" id="ARBA00000085"/>
    </source>
</evidence>
<dbReference type="PROSITE" id="PS50112">
    <property type="entry name" value="PAS"/>
    <property type="match status" value="1"/>
</dbReference>
<feature type="domain" description="Histidine kinase" evidence="6">
    <location>
        <begin position="145"/>
        <end position="357"/>
    </location>
</feature>
<evidence type="ECO:0000256" key="2">
    <source>
        <dbReference type="ARBA" id="ARBA00012438"/>
    </source>
</evidence>
<dbReference type="GO" id="GO:0000155">
    <property type="term" value="F:phosphorelay sensor kinase activity"/>
    <property type="evidence" value="ECO:0007669"/>
    <property type="project" value="InterPro"/>
</dbReference>
<dbReference type="CDD" id="cd00130">
    <property type="entry name" value="PAS"/>
    <property type="match status" value="1"/>
</dbReference>
<evidence type="ECO:0000256" key="4">
    <source>
        <dbReference type="ARBA" id="ARBA00022679"/>
    </source>
</evidence>
<dbReference type="InterPro" id="IPR003594">
    <property type="entry name" value="HATPase_dom"/>
</dbReference>
<dbReference type="SMART" id="SM00091">
    <property type="entry name" value="PAS"/>
    <property type="match status" value="1"/>
</dbReference>
<proteinExistence type="predicted"/>
<dbReference type="InterPro" id="IPR003661">
    <property type="entry name" value="HisK_dim/P_dom"/>
</dbReference>
<dbReference type="InterPro" id="IPR000014">
    <property type="entry name" value="PAS"/>
</dbReference>
<sequence>MPVEVATYNAELFFELSADLLCIAGYDGYFKKVNPAVVSTLGFSEQELLSKPVNEFVHPQDQHLTQQHRVNLHNRIPLLNFENRYLTKSGDTVWLSWTSIPDDDTQTVYAIAKNITHKKKIEEERNGLIKDLTTLNQDLRQLTYATSHNMRSPVNNLIAIFSMLDRSKIRDTETLEFIDVMQSAVGNLREMLNGYVDGLKGQSTLITSKTQVCLTDIIDSVMLSISSLISASGTTIVSDFTMWDTVEFNECYMESIFLNLMTNSIKYAKPGLKAEIRIRTDIVNGVKQLLFEDNGIGFDLPAIGSKLFGLNQQFHQNDDSKGIGLYLVHSHITSLGGSITLDSQPSKGATFTLSFRG</sequence>
<dbReference type="InterPro" id="IPR005467">
    <property type="entry name" value="His_kinase_dom"/>
</dbReference>
<dbReference type="SUPFAM" id="SSF55785">
    <property type="entry name" value="PYP-like sensor domain (PAS domain)"/>
    <property type="match status" value="1"/>
</dbReference>
<dbReference type="PANTHER" id="PTHR43304">
    <property type="entry name" value="PHYTOCHROME-LIKE PROTEIN CPH1"/>
    <property type="match status" value="1"/>
</dbReference>
<organism evidence="8 9">
    <name type="scientific">Mucilaginibacter achroorhodeus</name>
    <dbReference type="NCBI Taxonomy" id="2599294"/>
    <lineage>
        <taxon>Bacteria</taxon>
        <taxon>Pseudomonadati</taxon>
        <taxon>Bacteroidota</taxon>
        <taxon>Sphingobacteriia</taxon>
        <taxon>Sphingobacteriales</taxon>
        <taxon>Sphingobacteriaceae</taxon>
        <taxon>Mucilaginibacter</taxon>
    </lineage>
</organism>
<dbReference type="EC" id="2.7.13.3" evidence="2"/>
<keyword evidence="9" id="KW-1185">Reference proteome</keyword>
<feature type="domain" description="PAS" evidence="7">
    <location>
        <begin position="27"/>
        <end position="62"/>
    </location>
</feature>
<dbReference type="Gene3D" id="3.30.565.10">
    <property type="entry name" value="Histidine kinase-like ATPase, C-terminal domain"/>
    <property type="match status" value="1"/>
</dbReference>
<dbReference type="Pfam" id="PF08447">
    <property type="entry name" value="PAS_3"/>
    <property type="match status" value="1"/>
</dbReference>
<comment type="catalytic activity">
    <reaction evidence="1">
        <text>ATP + protein L-histidine = ADP + protein N-phospho-L-histidine.</text>
        <dbReference type="EC" id="2.7.13.3"/>
    </reaction>
</comment>
<dbReference type="SUPFAM" id="SSF47384">
    <property type="entry name" value="Homodimeric domain of signal transducing histidine kinase"/>
    <property type="match status" value="1"/>
</dbReference>
<dbReference type="RefSeq" id="WP_146273141.1">
    <property type="nucleotide sequence ID" value="NZ_VOEI01000007.1"/>
</dbReference>
<dbReference type="Pfam" id="PF02518">
    <property type="entry name" value="HATPase_c"/>
    <property type="match status" value="1"/>
</dbReference>
<dbReference type="NCBIfam" id="TIGR00229">
    <property type="entry name" value="sensory_box"/>
    <property type="match status" value="1"/>
</dbReference>
<keyword evidence="3" id="KW-0597">Phosphoprotein</keyword>
<protein>
    <recommendedName>
        <fullName evidence="2">histidine kinase</fullName>
        <ecNumber evidence="2">2.7.13.3</ecNumber>
    </recommendedName>
</protein>
<dbReference type="AlphaFoldDB" id="A0A563TY35"/>